<dbReference type="AlphaFoldDB" id="A0A0E9WBH7"/>
<accession>A0A0E9WBH7</accession>
<evidence type="ECO:0000256" key="1">
    <source>
        <dbReference type="SAM" id="Phobius"/>
    </source>
</evidence>
<feature type="transmembrane region" description="Helical" evidence="1">
    <location>
        <begin position="7"/>
        <end position="26"/>
    </location>
</feature>
<keyword evidence="1" id="KW-0472">Membrane</keyword>
<protein>
    <submittedName>
        <fullName evidence="2">Uncharacterized protein</fullName>
    </submittedName>
</protein>
<organism evidence="2">
    <name type="scientific">Anguilla anguilla</name>
    <name type="common">European freshwater eel</name>
    <name type="synonym">Muraena anguilla</name>
    <dbReference type="NCBI Taxonomy" id="7936"/>
    <lineage>
        <taxon>Eukaryota</taxon>
        <taxon>Metazoa</taxon>
        <taxon>Chordata</taxon>
        <taxon>Craniata</taxon>
        <taxon>Vertebrata</taxon>
        <taxon>Euteleostomi</taxon>
        <taxon>Actinopterygii</taxon>
        <taxon>Neopterygii</taxon>
        <taxon>Teleostei</taxon>
        <taxon>Anguilliformes</taxon>
        <taxon>Anguillidae</taxon>
        <taxon>Anguilla</taxon>
    </lineage>
</organism>
<proteinExistence type="predicted"/>
<sequence>MKRYADTLHYFIDANIICVLCFALTYPECVIESFSIATRIVHISKNKRRWRNKTMNI</sequence>
<reference evidence="2" key="2">
    <citation type="journal article" date="2015" name="Fish Shellfish Immunol.">
        <title>Early steps in the European eel (Anguilla anguilla)-Vibrio vulnificus interaction in the gills: Role of the RtxA13 toxin.</title>
        <authorList>
            <person name="Callol A."/>
            <person name="Pajuelo D."/>
            <person name="Ebbesson L."/>
            <person name="Teles M."/>
            <person name="MacKenzie S."/>
            <person name="Amaro C."/>
        </authorList>
    </citation>
    <scope>NUCLEOTIDE SEQUENCE</scope>
</reference>
<keyword evidence="1" id="KW-1133">Transmembrane helix</keyword>
<reference evidence="2" key="1">
    <citation type="submission" date="2014-11" db="EMBL/GenBank/DDBJ databases">
        <authorList>
            <person name="Amaro Gonzalez C."/>
        </authorList>
    </citation>
    <scope>NUCLEOTIDE SEQUENCE</scope>
</reference>
<name>A0A0E9WBH7_ANGAN</name>
<dbReference type="EMBL" id="GBXM01021749">
    <property type="protein sequence ID" value="JAH86828.1"/>
    <property type="molecule type" value="Transcribed_RNA"/>
</dbReference>
<evidence type="ECO:0000313" key="2">
    <source>
        <dbReference type="EMBL" id="JAH86828.1"/>
    </source>
</evidence>
<keyword evidence="1" id="KW-0812">Transmembrane</keyword>